<sequence length="82" mass="8582">MAADAAAGTARPRRRQRRTGGRFPDLGHAGCRAGGAAGIRALLPAIIFSGASRRHPSGLAWRNELPWRHAGGGRGHSPVLLP</sequence>
<feature type="compositionally biased region" description="Basic residues" evidence="1">
    <location>
        <begin position="11"/>
        <end position="20"/>
    </location>
</feature>
<feature type="compositionally biased region" description="Low complexity" evidence="1">
    <location>
        <begin position="1"/>
        <end position="10"/>
    </location>
</feature>
<dbReference type="Proteomes" id="UP000001963">
    <property type="component" value="Chromosome"/>
</dbReference>
<evidence type="ECO:0000313" key="3">
    <source>
        <dbReference type="Proteomes" id="UP000001963"/>
    </source>
</evidence>
<protein>
    <submittedName>
        <fullName evidence="2">Uncharacterized protein</fullName>
    </submittedName>
</protein>
<reference evidence="2 3" key="1">
    <citation type="journal article" date="2007" name="J. Bacteriol.">
        <title>Genome sequence analysis of the emerging human pathogenic acetic acid bacterium Granulibacter bethesdensis.</title>
        <authorList>
            <person name="Greenberg D.E."/>
            <person name="Porcella S.F."/>
            <person name="Zelazny A.M."/>
            <person name="Virtaneva K."/>
            <person name="Sturdevant D.E."/>
            <person name="Kupko J.J.III."/>
            <person name="Barbian K.D."/>
            <person name="Babar A."/>
            <person name="Dorward D.W."/>
            <person name="Holland S.M."/>
        </authorList>
    </citation>
    <scope>NUCLEOTIDE SEQUENCE [LARGE SCALE GENOMIC DNA]</scope>
    <source>
        <strain evidence="3">ATCC BAA-1260 / CGDNIH1</strain>
    </source>
</reference>
<evidence type="ECO:0000256" key="1">
    <source>
        <dbReference type="SAM" id="MobiDB-lite"/>
    </source>
</evidence>
<dbReference type="EMBL" id="CP000394">
    <property type="protein sequence ID" value="ABI63208.1"/>
    <property type="molecule type" value="Genomic_DNA"/>
</dbReference>
<dbReference type="HOGENOM" id="CLU_2553490_0_0_5"/>
<name>Q0BPP4_GRABC</name>
<organism evidence="2 3">
    <name type="scientific">Granulibacter bethesdensis (strain ATCC BAA-1260 / CGDNIH1)</name>
    <dbReference type="NCBI Taxonomy" id="391165"/>
    <lineage>
        <taxon>Bacteria</taxon>
        <taxon>Pseudomonadati</taxon>
        <taxon>Pseudomonadota</taxon>
        <taxon>Alphaproteobacteria</taxon>
        <taxon>Acetobacterales</taxon>
        <taxon>Acetobacteraceae</taxon>
        <taxon>Granulibacter</taxon>
    </lineage>
</organism>
<accession>Q0BPP4</accession>
<dbReference type="KEGG" id="gbe:GbCGDNIH1_2310"/>
<keyword evidence="3" id="KW-1185">Reference proteome</keyword>
<feature type="region of interest" description="Disordered" evidence="1">
    <location>
        <begin position="1"/>
        <end position="27"/>
    </location>
</feature>
<proteinExistence type="predicted"/>
<evidence type="ECO:0000313" key="2">
    <source>
        <dbReference type="EMBL" id="ABI63208.1"/>
    </source>
</evidence>
<dbReference type="AlphaFoldDB" id="Q0BPP4"/>
<gene>
    <name evidence="2" type="ordered locus">GbCGDNIH1_2310</name>
</gene>